<sequence>MASPFENVTRVAIKEIITGKANESKFGFVMTHDDLHEICDDLFNLLLTSRNLKAAGDRFISSGALFGGSKKETLQS</sequence>
<dbReference type="EMBL" id="FWZT01000010">
    <property type="protein sequence ID" value="SMF32926.1"/>
    <property type="molecule type" value="Genomic_DNA"/>
</dbReference>
<evidence type="ECO:0000313" key="2">
    <source>
        <dbReference type="Proteomes" id="UP000192907"/>
    </source>
</evidence>
<accession>A0A1Y6BWM7</accession>
<dbReference type="OrthoDB" id="9950475at2"/>
<name>A0A1Y6BWM7_9BACT</name>
<organism evidence="1 2">
    <name type="scientific">Pseudobacteriovorax antillogorgiicola</name>
    <dbReference type="NCBI Taxonomy" id="1513793"/>
    <lineage>
        <taxon>Bacteria</taxon>
        <taxon>Pseudomonadati</taxon>
        <taxon>Bdellovibrionota</taxon>
        <taxon>Oligoflexia</taxon>
        <taxon>Oligoflexales</taxon>
        <taxon>Pseudobacteriovoracaceae</taxon>
        <taxon>Pseudobacteriovorax</taxon>
    </lineage>
</organism>
<reference evidence="2" key="1">
    <citation type="submission" date="2017-04" db="EMBL/GenBank/DDBJ databases">
        <authorList>
            <person name="Varghese N."/>
            <person name="Submissions S."/>
        </authorList>
    </citation>
    <scope>NUCLEOTIDE SEQUENCE [LARGE SCALE GENOMIC DNA]</scope>
    <source>
        <strain evidence="2">RKEM611</strain>
    </source>
</reference>
<dbReference type="Proteomes" id="UP000192907">
    <property type="component" value="Unassembled WGS sequence"/>
</dbReference>
<dbReference type="RefSeq" id="WP_132320764.1">
    <property type="nucleotide sequence ID" value="NZ_FWZT01000010.1"/>
</dbReference>
<gene>
    <name evidence="1" type="ORF">SAMN06296036_11067</name>
</gene>
<evidence type="ECO:0000313" key="1">
    <source>
        <dbReference type="EMBL" id="SMF32926.1"/>
    </source>
</evidence>
<protein>
    <submittedName>
        <fullName evidence="1">Uncharacterized protein</fullName>
    </submittedName>
</protein>
<keyword evidence="2" id="KW-1185">Reference proteome</keyword>
<proteinExistence type="predicted"/>
<dbReference type="AlphaFoldDB" id="A0A1Y6BWM7"/>